<dbReference type="PANTHER" id="PTHR36206">
    <property type="entry name" value="ASPERCRYPTIN BIOSYNTHESIS CLUSTER-SPECIFIC TRANSCRIPTION REGULATOR ATNN-RELATED"/>
    <property type="match status" value="1"/>
</dbReference>
<sequence length="676" mass="76422">MSYSEILVHRQSASLDVTLTITRLVPRVHEDHLDHLDNLDNLDNLDHVDHLDKMVDMGQEDRTVSMVYEVYQETMVSRASTAGKGCQDQRDQVVETGWMAFMGDQDRMDVMEEMVCQGGQDRMDVMEEMVCQGCLGRTDVMGEISITIVTACDGYGTPSPPRKHHDSLILAFAPSTLSHAENNRQYRCFQYFYERTVPALAGYCGSEFWNRLVMQVSQHEKSVWHALIALGSLHENFETDNNRFGIDFLRHEQDPFAIREYLAAIRALLGPSNTALGSVGSVTVDVCLISCILFTCFEILSGHYGSAINHVQSGINILKEVYYDPSSGTFRHPYLLPSTVSSLEMESLRKIFFRLQEQALTLTRADSYHLTQEIFAVPETPQFSHDFPDIFSSIADARDGFELLNRKCVNHYREIMRTVSATEASDMSQYLLRQYEACFDRWCTAFARFEESRGDSLTTKERIGLKLLDMRKQNTMMYLEYVNACEVGRYSNVIPSFSWDKFNAQFAKIVSLAASIVNNRDSGSPFATPVRPSFSLDNGIIAPLYDVATLCRDPAIRRRAVQILRSTPRQEGVFNSHLSAIVAEKIIEIEEAAALKALSDYSNFPLKSVLSGRQLEKGVNDIITNSTQIPDAVRLTYAHPKFNVAEKKVFLTVGQTAKMHMDIPWSGMNFLLDAET</sequence>
<dbReference type="InterPro" id="IPR021858">
    <property type="entry name" value="Fun_TF"/>
</dbReference>
<dbReference type="EMBL" id="MIKG01000024">
    <property type="protein sequence ID" value="RAO73355.1"/>
    <property type="molecule type" value="Genomic_DNA"/>
</dbReference>
<evidence type="ECO:0000256" key="5">
    <source>
        <dbReference type="ARBA" id="ARBA00023163"/>
    </source>
</evidence>
<keyword evidence="4" id="KW-0238">DNA-binding</keyword>
<keyword evidence="8" id="KW-1185">Reference proteome</keyword>
<dbReference type="RefSeq" id="XP_040737869.1">
    <property type="nucleotide sequence ID" value="XM_040882274.1"/>
</dbReference>
<dbReference type="GeneID" id="63798581"/>
<name>A0A364LBZ8_TALAM</name>
<reference evidence="7 8" key="1">
    <citation type="journal article" date="2017" name="Biotechnol. Biofuels">
        <title>Differential beta-glucosidase expression as a function of carbon source availability in Talaromyces amestolkiae: a genomic and proteomic approach.</title>
        <authorList>
            <person name="de Eugenio L.I."/>
            <person name="Mendez-Liter J.A."/>
            <person name="Nieto-Dominguez M."/>
            <person name="Alonso L."/>
            <person name="Gil-Munoz J."/>
            <person name="Barriuso J."/>
            <person name="Prieto A."/>
            <person name="Martinez M.J."/>
        </authorList>
    </citation>
    <scope>NUCLEOTIDE SEQUENCE [LARGE SCALE GENOMIC DNA]</scope>
    <source>
        <strain evidence="7 8">CIB</strain>
    </source>
</reference>
<dbReference type="OrthoDB" id="2593732at2759"/>
<dbReference type="GO" id="GO:0003677">
    <property type="term" value="F:DNA binding"/>
    <property type="evidence" value="ECO:0007669"/>
    <property type="project" value="UniProtKB-KW"/>
</dbReference>
<evidence type="ECO:0000256" key="2">
    <source>
        <dbReference type="ARBA" id="ARBA00022833"/>
    </source>
</evidence>
<dbReference type="Pfam" id="PF11951">
    <property type="entry name" value="Fungal_trans_2"/>
    <property type="match status" value="1"/>
</dbReference>
<dbReference type="GO" id="GO:0046872">
    <property type="term" value="F:metal ion binding"/>
    <property type="evidence" value="ECO:0007669"/>
    <property type="project" value="UniProtKB-KW"/>
</dbReference>
<dbReference type="Proteomes" id="UP000249363">
    <property type="component" value="Unassembled WGS sequence"/>
</dbReference>
<evidence type="ECO:0000313" key="7">
    <source>
        <dbReference type="EMBL" id="RAO73355.1"/>
    </source>
</evidence>
<dbReference type="InterPro" id="IPR052360">
    <property type="entry name" value="Transcr_Regulatory_Proteins"/>
</dbReference>
<dbReference type="AlphaFoldDB" id="A0A364LBZ8"/>
<protein>
    <submittedName>
        <fullName evidence="7">Uncharacterized protein</fullName>
    </submittedName>
</protein>
<dbReference type="PANTHER" id="PTHR36206:SF12">
    <property type="entry name" value="ASPERCRYPTIN BIOSYNTHESIS CLUSTER-SPECIFIC TRANSCRIPTION REGULATOR ATNN-RELATED"/>
    <property type="match status" value="1"/>
</dbReference>
<keyword evidence="6" id="KW-0539">Nucleus</keyword>
<keyword evidence="5" id="KW-0804">Transcription</keyword>
<accession>A0A364LBZ8</accession>
<comment type="caution">
    <text evidence="7">The sequence shown here is derived from an EMBL/GenBank/DDBJ whole genome shotgun (WGS) entry which is preliminary data.</text>
</comment>
<keyword evidence="1" id="KW-0479">Metal-binding</keyword>
<keyword evidence="2" id="KW-0862">Zinc</keyword>
<dbReference type="STRING" id="1196081.A0A364LBZ8"/>
<keyword evidence="3" id="KW-0805">Transcription regulation</keyword>
<evidence type="ECO:0000256" key="1">
    <source>
        <dbReference type="ARBA" id="ARBA00022723"/>
    </source>
</evidence>
<organism evidence="7 8">
    <name type="scientific">Talaromyces amestolkiae</name>
    <dbReference type="NCBI Taxonomy" id="1196081"/>
    <lineage>
        <taxon>Eukaryota</taxon>
        <taxon>Fungi</taxon>
        <taxon>Dikarya</taxon>
        <taxon>Ascomycota</taxon>
        <taxon>Pezizomycotina</taxon>
        <taxon>Eurotiomycetes</taxon>
        <taxon>Eurotiomycetidae</taxon>
        <taxon>Eurotiales</taxon>
        <taxon>Trichocomaceae</taxon>
        <taxon>Talaromyces</taxon>
        <taxon>Talaromyces sect. Talaromyces</taxon>
    </lineage>
</organism>
<gene>
    <name evidence="7" type="ORF">BHQ10_009367</name>
</gene>
<evidence type="ECO:0000256" key="3">
    <source>
        <dbReference type="ARBA" id="ARBA00023015"/>
    </source>
</evidence>
<proteinExistence type="predicted"/>
<evidence type="ECO:0000256" key="6">
    <source>
        <dbReference type="ARBA" id="ARBA00023242"/>
    </source>
</evidence>
<evidence type="ECO:0000256" key="4">
    <source>
        <dbReference type="ARBA" id="ARBA00023125"/>
    </source>
</evidence>
<evidence type="ECO:0000313" key="8">
    <source>
        <dbReference type="Proteomes" id="UP000249363"/>
    </source>
</evidence>